<dbReference type="HOGENOM" id="CLU_3274419_0_0_10"/>
<comment type="caution">
    <text evidence="1">The sequence shown here is derived from an EMBL/GenBank/DDBJ whole genome shotgun (WGS) entry which is preliminary data.</text>
</comment>
<dbReference type="Proteomes" id="UP000003160">
    <property type="component" value="Unassembled WGS sequence"/>
</dbReference>
<protein>
    <submittedName>
        <fullName evidence="1">Uncharacterized protein</fullName>
    </submittedName>
</protein>
<organism evidence="1 2">
    <name type="scientific">Hallella bergensis DSM 17361</name>
    <dbReference type="NCBI Taxonomy" id="585502"/>
    <lineage>
        <taxon>Bacteria</taxon>
        <taxon>Pseudomonadati</taxon>
        <taxon>Bacteroidota</taxon>
        <taxon>Bacteroidia</taxon>
        <taxon>Bacteroidales</taxon>
        <taxon>Prevotellaceae</taxon>
        <taxon>Hallella</taxon>
    </lineage>
</organism>
<name>D1PSU6_9BACT</name>
<evidence type="ECO:0000313" key="2">
    <source>
        <dbReference type="Proteomes" id="UP000003160"/>
    </source>
</evidence>
<sequence>MNKDMQIIGRLKAIGVVMGQIACKPLLNYDNAVSQPFLHGR</sequence>
<reference evidence="1 2" key="1">
    <citation type="submission" date="2009-10" db="EMBL/GenBank/DDBJ databases">
        <authorList>
            <person name="Qin X."/>
            <person name="Bachman B."/>
            <person name="Battles P."/>
            <person name="Bell A."/>
            <person name="Bess C."/>
            <person name="Bickham C."/>
            <person name="Chaboub L."/>
            <person name="Chen D."/>
            <person name="Coyle M."/>
            <person name="Deiros D.R."/>
            <person name="Dinh H."/>
            <person name="Forbes L."/>
            <person name="Fowler G."/>
            <person name="Francisco L."/>
            <person name="Fu Q."/>
            <person name="Gubbala S."/>
            <person name="Hale W."/>
            <person name="Han Y."/>
            <person name="Hemphill L."/>
            <person name="Highlander S.K."/>
            <person name="Hirani K."/>
            <person name="Hogues M."/>
            <person name="Jackson L."/>
            <person name="Jakkamsetti A."/>
            <person name="Javaid M."/>
            <person name="Jiang H."/>
            <person name="Korchina V."/>
            <person name="Kovar C."/>
            <person name="Lara F."/>
            <person name="Lee S."/>
            <person name="Mata R."/>
            <person name="Mathew T."/>
            <person name="Moen C."/>
            <person name="Morales K."/>
            <person name="Munidasa M."/>
            <person name="Nazareth L."/>
            <person name="Ngo R."/>
            <person name="Nguyen L."/>
            <person name="Okwuonu G."/>
            <person name="Ongeri F."/>
            <person name="Patil S."/>
            <person name="Petrosino J."/>
            <person name="Pham C."/>
            <person name="Pham P."/>
            <person name="Pu L.-L."/>
            <person name="Puazo M."/>
            <person name="Raj R."/>
            <person name="Reid J."/>
            <person name="Rouhana J."/>
            <person name="Saada N."/>
            <person name="Shang Y."/>
            <person name="Simmons D."/>
            <person name="Thornton R."/>
            <person name="Warren J."/>
            <person name="Weissenberger G."/>
            <person name="Zhang J."/>
            <person name="Zhang L."/>
            <person name="Zhou C."/>
            <person name="Zhu D."/>
            <person name="Muzny D."/>
            <person name="Worley K."/>
            <person name="Gibbs R."/>
        </authorList>
    </citation>
    <scope>NUCLEOTIDE SEQUENCE [LARGE SCALE GENOMIC DNA]</scope>
    <source>
        <strain evidence="1 2">DSM 17361</strain>
    </source>
</reference>
<evidence type="ECO:0000313" key="1">
    <source>
        <dbReference type="EMBL" id="EFA45464.1"/>
    </source>
</evidence>
<dbReference type="AlphaFoldDB" id="D1PSU6"/>
<dbReference type="EMBL" id="ACKS01000009">
    <property type="protein sequence ID" value="EFA45464.1"/>
    <property type="molecule type" value="Genomic_DNA"/>
</dbReference>
<gene>
    <name evidence="1" type="ORF">HMPREF0645_0055</name>
</gene>
<accession>D1PSU6</accession>
<keyword evidence="2" id="KW-1185">Reference proteome</keyword>
<proteinExistence type="predicted"/>